<keyword evidence="3 8" id="KW-0808">Transferase</keyword>
<keyword evidence="6 8" id="KW-0067">ATP-binding</keyword>
<dbReference type="HAMAP" id="MF_02220">
    <property type="entry name" value="XylB"/>
    <property type="match status" value="1"/>
</dbReference>
<keyword evidence="4 8" id="KW-0547">Nucleotide-binding</keyword>
<dbReference type="InterPro" id="IPR000577">
    <property type="entry name" value="Carb_kinase_FGGY"/>
</dbReference>
<comment type="caution">
    <text evidence="12">The sequence shown here is derived from an EMBL/GenBank/DDBJ whole genome shotgun (WGS) entry which is preliminary data.</text>
</comment>
<dbReference type="PANTHER" id="PTHR43095">
    <property type="entry name" value="SUGAR KINASE"/>
    <property type="match status" value="1"/>
</dbReference>
<comment type="catalytic activity">
    <reaction evidence="8 9">
        <text>D-xylulose + ATP = D-xylulose 5-phosphate + ADP + H(+)</text>
        <dbReference type="Rhea" id="RHEA:10964"/>
        <dbReference type="ChEBI" id="CHEBI:15378"/>
        <dbReference type="ChEBI" id="CHEBI:17140"/>
        <dbReference type="ChEBI" id="CHEBI:30616"/>
        <dbReference type="ChEBI" id="CHEBI:57737"/>
        <dbReference type="ChEBI" id="CHEBI:456216"/>
        <dbReference type="EC" id="2.7.1.17"/>
    </reaction>
</comment>
<protein>
    <recommendedName>
        <fullName evidence="8 9">Xylulose kinase</fullName>
        <shortName evidence="8 9">Xylulokinase</shortName>
        <ecNumber evidence="8 9">2.7.1.17</ecNumber>
    </recommendedName>
</protein>
<gene>
    <name evidence="8 9" type="primary">xylB</name>
    <name evidence="12" type="ORF">AS888_18370</name>
</gene>
<dbReference type="NCBIfam" id="TIGR01312">
    <property type="entry name" value="XylB"/>
    <property type="match status" value="1"/>
</dbReference>
<evidence type="ECO:0000256" key="3">
    <source>
        <dbReference type="ARBA" id="ARBA00022679"/>
    </source>
</evidence>
<dbReference type="CDD" id="cd07808">
    <property type="entry name" value="ASKHA_NBD_FGGY_EcXK-like"/>
    <property type="match status" value="1"/>
</dbReference>
<dbReference type="EMBL" id="LNNH01000016">
    <property type="protein sequence ID" value="KWW20527.1"/>
    <property type="molecule type" value="Genomic_DNA"/>
</dbReference>
<evidence type="ECO:0000256" key="4">
    <source>
        <dbReference type="ARBA" id="ARBA00022741"/>
    </source>
</evidence>
<feature type="binding site" evidence="8">
    <location>
        <begin position="82"/>
        <end position="83"/>
    </location>
    <ligand>
        <name>substrate</name>
    </ligand>
</feature>
<dbReference type="Pfam" id="PF00370">
    <property type="entry name" value="FGGY_N"/>
    <property type="match status" value="1"/>
</dbReference>
<dbReference type="EC" id="2.7.1.17" evidence="8 9"/>
<evidence type="ECO:0000259" key="10">
    <source>
        <dbReference type="Pfam" id="PF00370"/>
    </source>
</evidence>
<dbReference type="Gene3D" id="3.30.420.40">
    <property type="match status" value="2"/>
</dbReference>
<proteinExistence type="inferred from homology"/>
<evidence type="ECO:0000256" key="2">
    <source>
        <dbReference type="ARBA" id="ARBA00022629"/>
    </source>
</evidence>
<feature type="domain" description="Carbohydrate kinase FGGY N-terminal" evidence="10">
    <location>
        <begin position="6"/>
        <end position="248"/>
    </location>
</feature>
<name>A0A109MZ51_9BACI</name>
<feature type="site" description="Important for activity" evidence="8">
    <location>
        <position position="10"/>
    </location>
</feature>
<dbReference type="GO" id="GO:0042732">
    <property type="term" value="P:D-xylose metabolic process"/>
    <property type="evidence" value="ECO:0007669"/>
    <property type="project" value="UniProtKB-KW"/>
</dbReference>
<keyword evidence="7 8" id="KW-0119">Carbohydrate metabolism</keyword>
<evidence type="ECO:0000256" key="5">
    <source>
        <dbReference type="ARBA" id="ARBA00022777"/>
    </source>
</evidence>
<dbReference type="InterPro" id="IPR018485">
    <property type="entry name" value="FGGY_C"/>
</dbReference>
<keyword evidence="5 8" id="KW-0418">Kinase</keyword>
<feature type="active site" description="Proton acceptor" evidence="8">
    <location>
        <position position="241"/>
    </location>
</feature>
<dbReference type="GO" id="GO:0005998">
    <property type="term" value="P:xylulose catabolic process"/>
    <property type="evidence" value="ECO:0007669"/>
    <property type="project" value="UniProtKB-UniRule"/>
</dbReference>
<evidence type="ECO:0000256" key="6">
    <source>
        <dbReference type="ARBA" id="ARBA00022840"/>
    </source>
</evidence>
<accession>A0A109MZ51</accession>
<dbReference type="InterPro" id="IPR050406">
    <property type="entry name" value="FGGY_Carb_Kinase"/>
</dbReference>
<evidence type="ECO:0000256" key="1">
    <source>
        <dbReference type="ARBA" id="ARBA00009156"/>
    </source>
</evidence>
<dbReference type="InterPro" id="IPR018484">
    <property type="entry name" value="FGGY_N"/>
</dbReference>
<evidence type="ECO:0000256" key="9">
    <source>
        <dbReference type="RuleBase" id="RU364073"/>
    </source>
</evidence>
<keyword evidence="2 8" id="KW-0859">Xylose metabolism</keyword>
<dbReference type="AlphaFoldDB" id="A0A109MZ51"/>
<evidence type="ECO:0000256" key="7">
    <source>
        <dbReference type="ARBA" id="ARBA00023277"/>
    </source>
</evidence>
<dbReference type="Pfam" id="PF02782">
    <property type="entry name" value="FGGY_C"/>
    <property type="match status" value="1"/>
</dbReference>
<dbReference type="PIRSF" id="PIRSF000538">
    <property type="entry name" value="GlpK"/>
    <property type="match status" value="1"/>
</dbReference>
<comment type="function">
    <text evidence="8">Catalyzes the phosphorylation of D-xylulose to D-xylulose 5-phosphate.</text>
</comment>
<evidence type="ECO:0000313" key="13">
    <source>
        <dbReference type="Proteomes" id="UP000064189"/>
    </source>
</evidence>
<dbReference type="PROSITE" id="PS00933">
    <property type="entry name" value="FGGY_KINASES_1"/>
    <property type="match status" value="1"/>
</dbReference>
<dbReference type="GO" id="GO:0005524">
    <property type="term" value="F:ATP binding"/>
    <property type="evidence" value="ECO:0007669"/>
    <property type="project" value="UniProtKB-UniRule"/>
</dbReference>
<dbReference type="GO" id="GO:0004856">
    <property type="term" value="F:D-xylulokinase activity"/>
    <property type="evidence" value="ECO:0007669"/>
    <property type="project" value="UniProtKB-UniRule"/>
</dbReference>
<evidence type="ECO:0000313" key="12">
    <source>
        <dbReference type="EMBL" id="KWW20527.1"/>
    </source>
</evidence>
<dbReference type="InterPro" id="IPR006000">
    <property type="entry name" value="Xylulokinase"/>
</dbReference>
<sequence>MNPTLLVGIDIGTQGAKAVVIDDMGHVVSSADVSYSFESPQPGWCEQSPSLWWEAVIACLHRLWKNGVDPADIRAVGATGQMHSLVILDERNQPIRPAILWNDGRTLKECGEIEEIIGADRLFTTTRNPILPGFTAPKLLWLKNNEPHQYSRIKKVLMPKDYLVHELTGEFSADVTDASGTCLLDVQKREWAWDIIKDLGFSSEWFPPVSESQEVVGTIGETASRVTGLPIGIPVVAGAGDNAAAALGNGIITERKGSISIGTSGTVFVPLNELPDLARDQAGTLHLFCHCLPGMWHAMGTTLSAGMSLRWLRDTFEKENYDDLLDGVEQVEAGADGLLFFPYLNGERSPLNNPRAKGVFFGLTYGHHRKSMARAVIEGVCYSLRDVLDMMEKAGIEVADWTVTGGAIKNPIWTKVLADVYQQHLQVHVEREGPAYGVSILAGLGNGVWKAVTDLPMLDQVANRITCNRENQHVYDAQFARYQSIAQAMNPLF</sequence>
<dbReference type="Proteomes" id="UP000064189">
    <property type="component" value="Unassembled WGS sequence"/>
</dbReference>
<keyword evidence="13" id="KW-1185">Reference proteome</keyword>
<dbReference type="InterPro" id="IPR018483">
    <property type="entry name" value="Carb_kinase_FGGY_CS"/>
</dbReference>
<reference evidence="12 13" key="1">
    <citation type="submission" date="2015-11" db="EMBL/GenBank/DDBJ databases">
        <title>Genome Sequence of Bacillus simplex strain VanAntwerpen2.</title>
        <authorList>
            <person name="Couger M.B."/>
        </authorList>
    </citation>
    <scope>NUCLEOTIDE SEQUENCE [LARGE SCALE GENOMIC DNA]</scope>
    <source>
        <strain evidence="12 13">VanAntwerpen02</strain>
    </source>
</reference>
<organism evidence="12 13">
    <name type="scientific">Peribacillus simplex</name>
    <dbReference type="NCBI Taxonomy" id="1478"/>
    <lineage>
        <taxon>Bacteria</taxon>
        <taxon>Bacillati</taxon>
        <taxon>Bacillota</taxon>
        <taxon>Bacilli</taxon>
        <taxon>Bacillales</taxon>
        <taxon>Bacillaceae</taxon>
        <taxon>Peribacillus</taxon>
    </lineage>
</organism>
<feature type="domain" description="Carbohydrate kinase FGGY C-terminal" evidence="11">
    <location>
        <begin position="258"/>
        <end position="443"/>
    </location>
</feature>
<evidence type="ECO:0000259" key="11">
    <source>
        <dbReference type="Pfam" id="PF02782"/>
    </source>
</evidence>
<dbReference type="PANTHER" id="PTHR43095:SF5">
    <property type="entry name" value="XYLULOSE KINASE"/>
    <property type="match status" value="1"/>
</dbReference>
<dbReference type="SUPFAM" id="SSF53067">
    <property type="entry name" value="Actin-like ATPase domain"/>
    <property type="match status" value="2"/>
</dbReference>
<dbReference type="InterPro" id="IPR043129">
    <property type="entry name" value="ATPase_NBD"/>
</dbReference>
<comment type="similarity">
    <text evidence="1 8 9">Belongs to the FGGY kinase family.</text>
</comment>
<evidence type="ECO:0000256" key="8">
    <source>
        <dbReference type="HAMAP-Rule" id="MF_02220"/>
    </source>
</evidence>